<dbReference type="PRINTS" id="PR00926">
    <property type="entry name" value="MITOCARRIER"/>
</dbReference>
<proteinExistence type="inferred from homology"/>
<keyword evidence="4 9" id="KW-0812">Transmembrane</keyword>
<dbReference type="InParanoid" id="A0A2R5GB89"/>
<comment type="similarity">
    <text evidence="2 10">Belongs to the mitochondrial carrier (TC 2.A.29) family.</text>
</comment>
<dbReference type="Pfam" id="PF00153">
    <property type="entry name" value="Mito_carr"/>
    <property type="match status" value="3"/>
</dbReference>
<evidence type="ECO:0000256" key="2">
    <source>
        <dbReference type="ARBA" id="ARBA00006375"/>
    </source>
</evidence>
<dbReference type="EMBL" id="BEYU01000040">
    <property type="protein sequence ID" value="GBG28276.1"/>
    <property type="molecule type" value="Genomic_DNA"/>
</dbReference>
<name>A0A2R5GB89_9STRA</name>
<feature type="repeat" description="Solcar" evidence="9">
    <location>
        <begin position="191"/>
        <end position="276"/>
    </location>
</feature>
<dbReference type="InterPro" id="IPR023395">
    <property type="entry name" value="MCP_dom_sf"/>
</dbReference>
<evidence type="ECO:0000256" key="5">
    <source>
        <dbReference type="ARBA" id="ARBA00022737"/>
    </source>
</evidence>
<dbReference type="InterPro" id="IPR002067">
    <property type="entry name" value="MCP"/>
</dbReference>
<dbReference type="PROSITE" id="PS50920">
    <property type="entry name" value="SOLCAR"/>
    <property type="match status" value="3"/>
</dbReference>
<accession>A0A2R5GB89</accession>
<reference evidence="11 12" key="1">
    <citation type="submission" date="2017-12" db="EMBL/GenBank/DDBJ databases">
        <title>Sequencing, de novo assembly and annotation of complete genome of a new Thraustochytrid species, strain FCC1311.</title>
        <authorList>
            <person name="Sedici K."/>
            <person name="Godart F."/>
            <person name="Aiese Cigliano R."/>
            <person name="Sanseverino W."/>
            <person name="Barakat M."/>
            <person name="Ortet P."/>
            <person name="Marechal E."/>
            <person name="Cagnac O."/>
            <person name="Amato A."/>
        </authorList>
    </citation>
    <scope>NUCLEOTIDE SEQUENCE [LARGE SCALE GENOMIC DNA]</scope>
</reference>
<evidence type="ECO:0000313" key="11">
    <source>
        <dbReference type="EMBL" id="GBG28276.1"/>
    </source>
</evidence>
<dbReference type="GO" id="GO:0071913">
    <property type="term" value="F:citrate secondary active transmembrane transporter activity"/>
    <property type="evidence" value="ECO:0007669"/>
    <property type="project" value="TreeGrafter"/>
</dbReference>
<evidence type="ECO:0000256" key="3">
    <source>
        <dbReference type="ARBA" id="ARBA00022448"/>
    </source>
</evidence>
<keyword evidence="8 9" id="KW-0472">Membrane</keyword>
<dbReference type="GO" id="GO:0031966">
    <property type="term" value="C:mitochondrial membrane"/>
    <property type="evidence" value="ECO:0007669"/>
    <property type="project" value="UniProtKB-SubCell"/>
</dbReference>
<dbReference type="OrthoDB" id="44467at2759"/>
<dbReference type="SUPFAM" id="SSF103506">
    <property type="entry name" value="Mitochondrial carrier"/>
    <property type="match status" value="1"/>
</dbReference>
<evidence type="ECO:0000256" key="9">
    <source>
        <dbReference type="PROSITE-ProRule" id="PRU00282"/>
    </source>
</evidence>
<dbReference type="GO" id="GO:0006843">
    <property type="term" value="P:mitochondrial citrate transmembrane transport"/>
    <property type="evidence" value="ECO:0007669"/>
    <property type="project" value="TreeGrafter"/>
</dbReference>
<dbReference type="Gene3D" id="1.50.40.10">
    <property type="entry name" value="Mitochondrial carrier domain"/>
    <property type="match status" value="1"/>
</dbReference>
<evidence type="ECO:0000256" key="1">
    <source>
        <dbReference type="ARBA" id="ARBA00004225"/>
    </source>
</evidence>
<comment type="subcellular location">
    <subcellularLocation>
        <location evidence="1">Mitochondrion membrane</location>
        <topology evidence="1">Multi-pass membrane protein</topology>
    </subcellularLocation>
</comment>
<evidence type="ECO:0000256" key="10">
    <source>
        <dbReference type="RuleBase" id="RU000488"/>
    </source>
</evidence>
<dbReference type="PANTHER" id="PTHR45788:SF4">
    <property type="entry name" value="TRICARBOXYLATE TRANSPORT PROTEIN, MITOCHONDRIAL"/>
    <property type="match status" value="1"/>
</dbReference>
<evidence type="ECO:0000256" key="8">
    <source>
        <dbReference type="ARBA" id="ARBA00023136"/>
    </source>
</evidence>
<evidence type="ECO:0000256" key="7">
    <source>
        <dbReference type="ARBA" id="ARBA00023128"/>
    </source>
</evidence>
<evidence type="ECO:0000256" key="4">
    <source>
        <dbReference type="ARBA" id="ARBA00022692"/>
    </source>
</evidence>
<dbReference type="InterPro" id="IPR049563">
    <property type="entry name" value="TXTP-like"/>
</dbReference>
<feature type="repeat" description="Solcar" evidence="9">
    <location>
        <begin position="6"/>
        <end position="91"/>
    </location>
</feature>
<keyword evidence="3 10" id="KW-0813">Transport</keyword>
<keyword evidence="6" id="KW-1133">Transmembrane helix</keyword>
<dbReference type="Proteomes" id="UP000241890">
    <property type="component" value="Unassembled WGS sequence"/>
</dbReference>
<protein>
    <submittedName>
        <fullName evidence="11">Tricarboxylate transport protein, mitochondrial</fullName>
    </submittedName>
</protein>
<gene>
    <name evidence="11" type="ORF">FCC1311_044992</name>
</gene>
<feature type="repeat" description="Solcar" evidence="9">
    <location>
        <begin position="99"/>
        <end position="181"/>
    </location>
</feature>
<dbReference type="InterPro" id="IPR018108">
    <property type="entry name" value="MCP_transmembrane"/>
</dbReference>
<keyword evidence="12" id="KW-1185">Reference proteome</keyword>
<dbReference type="PANTHER" id="PTHR45788">
    <property type="entry name" value="SUCCINATE/FUMARATE MITOCHONDRIAL TRANSPORTER-RELATED"/>
    <property type="match status" value="1"/>
</dbReference>
<comment type="caution">
    <text evidence="11">The sequence shown here is derived from an EMBL/GenBank/DDBJ whole genome shotgun (WGS) entry which is preliminary data.</text>
</comment>
<evidence type="ECO:0000256" key="6">
    <source>
        <dbReference type="ARBA" id="ARBA00022989"/>
    </source>
</evidence>
<evidence type="ECO:0000313" key="12">
    <source>
        <dbReference type="Proteomes" id="UP000241890"/>
    </source>
</evidence>
<keyword evidence="5" id="KW-0677">Repeat</keyword>
<sequence>MSKKSKDPVVATLSGALAGVVETTVVWPMEFTKTQLQLDKTNRYKGMLDCARQTVAENGVKGLYRGLVPVVIGSIPKAGIRFGCFNYIQSQLRLEDGSITPLRNLAAGMSAGALEAVVAVTPIETMKTKLIHSNQGFVSGVMQIVRTEGVGGLYKGVWATIGKQSSNQGLRFMAFGQYKIFMTRDDPSRPLKAYESLIGGMMSGCFSTICNNPFDMVKSRMQGLHGAEYNGFIDCFRKVVSNEGILALWKGTLPRLSRVVPGQGVIFMSYETIAQFVAGLTGREA</sequence>
<keyword evidence="7" id="KW-0496">Mitochondrion</keyword>
<dbReference type="AlphaFoldDB" id="A0A2R5GB89"/>
<organism evidence="11 12">
    <name type="scientific">Hondaea fermentalgiana</name>
    <dbReference type="NCBI Taxonomy" id="2315210"/>
    <lineage>
        <taxon>Eukaryota</taxon>
        <taxon>Sar</taxon>
        <taxon>Stramenopiles</taxon>
        <taxon>Bigyra</taxon>
        <taxon>Labyrinthulomycetes</taxon>
        <taxon>Thraustochytrida</taxon>
        <taxon>Thraustochytriidae</taxon>
        <taxon>Hondaea</taxon>
    </lineage>
</organism>